<evidence type="ECO:0000259" key="2">
    <source>
        <dbReference type="Pfam" id="PF09603"/>
    </source>
</evidence>
<protein>
    <submittedName>
        <fullName evidence="3">Major paralogous domain-containing protein</fullName>
    </submittedName>
</protein>
<dbReference type="InterPro" id="IPR011871">
    <property type="entry name" value="Fib_succ_major"/>
</dbReference>
<accession>A0A1T4M868</accession>
<dbReference type="Pfam" id="PF09603">
    <property type="entry name" value="Fib_succ_major"/>
    <property type="match status" value="1"/>
</dbReference>
<gene>
    <name evidence="3" type="ORF">SAMN02745108_01166</name>
</gene>
<sequence length="247" mass="27477">MHIKRYLFTAFALFTLVGLASAEQVCTESEYKGRTIKKCRDTGAPGGGSSTDSFTDPRDGQTYKTVQIGNQTWMAENLNYETDDSYCYDDEPANCHKYGRLYTWAAAMQACPDGWHLPSDNELKTLFETVGGEYREEETIGFLNTNVTLRYYTDAGKKLKSTRGWDDSEGKSGNGTDEYGFSVLPAGARGSMGDYGVAGETALFWGLSVLYDHIAYRWGFSNEHEDVYLDGGPKIAGYSVRCLRDSD</sequence>
<evidence type="ECO:0000313" key="3">
    <source>
        <dbReference type="EMBL" id="SJZ63199.1"/>
    </source>
</evidence>
<keyword evidence="1" id="KW-0732">Signal</keyword>
<name>A0A1T4M868_9BACT</name>
<dbReference type="RefSeq" id="WP_078776174.1">
    <property type="nucleotide sequence ID" value="NZ_FUWU01000016.1"/>
</dbReference>
<dbReference type="NCBIfam" id="TIGR02145">
    <property type="entry name" value="Fib_succ_major"/>
    <property type="match status" value="1"/>
</dbReference>
<dbReference type="STRING" id="28122.SAMN02745108_01166"/>
<feature type="domain" description="Fibrobacter succinogenes major paralogous" evidence="2">
    <location>
        <begin position="66"/>
        <end position="244"/>
    </location>
</feature>
<proteinExistence type="predicted"/>
<feature type="signal peptide" evidence="1">
    <location>
        <begin position="1"/>
        <end position="22"/>
    </location>
</feature>
<reference evidence="3 4" key="1">
    <citation type="submission" date="2017-02" db="EMBL/GenBank/DDBJ databases">
        <authorList>
            <person name="Peterson S.W."/>
        </authorList>
    </citation>
    <scope>NUCLEOTIDE SEQUENCE [LARGE SCALE GENOMIC DNA]</scope>
    <source>
        <strain evidence="3 4">ATCC 43854</strain>
    </source>
</reference>
<dbReference type="AlphaFoldDB" id="A0A1T4M868"/>
<feature type="chain" id="PRO_5012142801" evidence="1">
    <location>
        <begin position="23"/>
        <end position="247"/>
    </location>
</feature>
<dbReference type="Proteomes" id="UP000190449">
    <property type="component" value="Unassembled WGS sequence"/>
</dbReference>
<organism evidence="3 4">
    <name type="scientific">Fibrobacter intestinalis</name>
    <dbReference type="NCBI Taxonomy" id="28122"/>
    <lineage>
        <taxon>Bacteria</taxon>
        <taxon>Pseudomonadati</taxon>
        <taxon>Fibrobacterota</taxon>
        <taxon>Fibrobacteria</taxon>
        <taxon>Fibrobacterales</taxon>
        <taxon>Fibrobacteraceae</taxon>
        <taxon>Fibrobacter</taxon>
    </lineage>
</organism>
<evidence type="ECO:0000256" key="1">
    <source>
        <dbReference type="SAM" id="SignalP"/>
    </source>
</evidence>
<dbReference type="EMBL" id="FUWU01000016">
    <property type="protein sequence ID" value="SJZ63199.1"/>
    <property type="molecule type" value="Genomic_DNA"/>
</dbReference>
<evidence type="ECO:0000313" key="4">
    <source>
        <dbReference type="Proteomes" id="UP000190449"/>
    </source>
</evidence>